<sequence>MRMRSPAAGGRDLFFPSTPGGARRFFDDVEVVKEDLRGLEALHRRLQAAHEEGKTAHDARAVKALRARTDADVDQVLPPRQGAGMRLARPGEAPAQITEIPSRVVFLSVADAPAGSILDLAAAVSHRCYFQPSRCVVDEDMPDDDSHNRKLAL</sequence>
<dbReference type="AlphaFoldDB" id="A0A3L6P9N0"/>
<name>A0A3L6P9N0_PANMI</name>
<organism evidence="2 3">
    <name type="scientific">Panicum miliaceum</name>
    <name type="common">Proso millet</name>
    <name type="synonym">Broomcorn millet</name>
    <dbReference type="NCBI Taxonomy" id="4540"/>
    <lineage>
        <taxon>Eukaryota</taxon>
        <taxon>Viridiplantae</taxon>
        <taxon>Streptophyta</taxon>
        <taxon>Embryophyta</taxon>
        <taxon>Tracheophyta</taxon>
        <taxon>Spermatophyta</taxon>
        <taxon>Magnoliopsida</taxon>
        <taxon>Liliopsida</taxon>
        <taxon>Poales</taxon>
        <taxon>Poaceae</taxon>
        <taxon>PACMAD clade</taxon>
        <taxon>Panicoideae</taxon>
        <taxon>Panicodae</taxon>
        <taxon>Paniceae</taxon>
        <taxon>Panicinae</taxon>
        <taxon>Panicum</taxon>
        <taxon>Panicum sect. Panicum</taxon>
    </lineage>
</organism>
<evidence type="ECO:0000313" key="2">
    <source>
        <dbReference type="EMBL" id="RLM51452.1"/>
    </source>
</evidence>
<evidence type="ECO:0000313" key="3">
    <source>
        <dbReference type="Proteomes" id="UP000275267"/>
    </source>
</evidence>
<accession>A0A3L6P9N0</accession>
<dbReference type="InterPro" id="IPR006011">
    <property type="entry name" value="Syntaxin_N"/>
</dbReference>
<keyword evidence="3" id="KW-1185">Reference proteome</keyword>
<comment type="caution">
    <text evidence="2">The sequence shown here is derived from an EMBL/GenBank/DDBJ whole genome shotgun (WGS) entry which is preliminary data.</text>
</comment>
<reference evidence="3" key="1">
    <citation type="journal article" date="2019" name="Nat. Commun.">
        <title>The genome of broomcorn millet.</title>
        <authorList>
            <person name="Zou C."/>
            <person name="Miki D."/>
            <person name="Li D."/>
            <person name="Tang Q."/>
            <person name="Xiao L."/>
            <person name="Rajput S."/>
            <person name="Deng P."/>
            <person name="Jia W."/>
            <person name="Huang R."/>
            <person name="Zhang M."/>
            <person name="Sun Y."/>
            <person name="Hu J."/>
            <person name="Fu X."/>
            <person name="Schnable P.S."/>
            <person name="Li F."/>
            <person name="Zhang H."/>
            <person name="Feng B."/>
            <person name="Zhu X."/>
            <person name="Liu R."/>
            <person name="Schnable J.C."/>
            <person name="Zhu J.-K."/>
            <person name="Zhang H."/>
        </authorList>
    </citation>
    <scope>NUCLEOTIDE SEQUENCE [LARGE SCALE GENOMIC DNA]</scope>
</reference>
<protein>
    <recommendedName>
        <fullName evidence="1">Syntaxin N-terminal domain-containing protein</fullName>
    </recommendedName>
</protein>
<dbReference type="STRING" id="4540.A0A3L6P9N0"/>
<feature type="domain" description="Syntaxin N-terminal" evidence="1">
    <location>
        <begin position="24"/>
        <end position="77"/>
    </location>
</feature>
<proteinExistence type="predicted"/>
<dbReference type="GO" id="GO:0016020">
    <property type="term" value="C:membrane"/>
    <property type="evidence" value="ECO:0007669"/>
    <property type="project" value="InterPro"/>
</dbReference>
<gene>
    <name evidence="2" type="ORF">C2845_PMPSC055566</name>
</gene>
<dbReference type="OrthoDB" id="10255013at2759"/>
<dbReference type="Proteomes" id="UP000275267">
    <property type="component" value="Unassembled WGS sequence"/>
</dbReference>
<dbReference type="Pfam" id="PF00804">
    <property type="entry name" value="Syntaxin"/>
    <property type="match status" value="1"/>
</dbReference>
<evidence type="ECO:0000259" key="1">
    <source>
        <dbReference type="Pfam" id="PF00804"/>
    </source>
</evidence>
<dbReference type="EMBL" id="PQIB02000351">
    <property type="protein sequence ID" value="RLM51452.1"/>
    <property type="molecule type" value="Genomic_DNA"/>
</dbReference>